<dbReference type="GO" id="GO:0005524">
    <property type="term" value="F:ATP binding"/>
    <property type="evidence" value="ECO:0007669"/>
    <property type="project" value="UniProtKB-UniRule"/>
</dbReference>
<dbReference type="SMART" id="SM00357">
    <property type="entry name" value="CSP"/>
    <property type="match status" value="1"/>
</dbReference>
<dbReference type="InterPro" id="IPR011113">
    <property type="entry name" value="Rho_RNA-bd"/>
</dbReference>
<feature type="compositionally biased region" description="Basic and acidic residues" evidence="12">
    <location>
        <begin position="41"/>
        <end position="89"/>
    </location>
</feature>
<evidence type="ECO:0000256" key="11">
    <source>
        <dbReference type="PROSITE-ProRule" id="PRU01203"/>
    </source>
</evidence>
<evidence type="ECO:0000256" key="4">
    <source>
        <dbReference type="ARBA" id="ARBA00022806"/>
    </source>
</evidence>
<dbReference type="EC" id="3.6.4.-" evidence="9 10"/>
<feature type="compositionally biased region" description="Basic and acidic residues" evidence="12">
    <location>
        <begin position="110"/>
        <end position="145"/>
    </location>
</feature>
<dbReference type="NCBIfam" id="TIGR00767">
    <property type="entry name" value="rho"/>
    <property type="match status" value="1"/>
</dbReference>
<comment type="caution">
    <text evidence="9">Lacks conserved residue(s) required for the propagation of feature annotation.</text>
</comment>
<accession>A0A223HXM2</accession>
<organism evidence="14 15">
    <name type="scientific">Thermoanaerobacterium thermosaccharolyticum</name>
    <name type="common">Clostridium thermosaccharolyticum</name>
    <dbReference type="NCBI Taxonomy" id="1517"/>
    <lineage>
        <taxon>Bacteria</taxon>
        <taxon>Bacillati</taxon>
        <taxon>Bacillota</taxon>
        <taxon>Clostridia</taxon>
        <taxon>Thermoanaerobacterales</taxon>
        <taxon>Thermoanaerobacteraceae</taxon>
        <taxon>Thermoanaerobacterium</taxon>
    </lineage>
</organism>
<comment type="similarity">
    <text evidence="9 11">Belongs to the Rho family.</text>
</comment>
<evidence type="ECO:0000256" key="9">
    <source>
        <dbReference type="HAMAP-Rule" id="MF_01884"/>
    </source>
</evidence>
<evidence type="ECO:0000256" key="2">
    <source>
        <dbReference type="ARBA" id="ARBA00022741"/>
    </source>
</evidence>
<dbReference type="GO" id="GO:0003723">
    <property type="term" value="F:RNA binding"/>
    <property type="evidence" value="ECO:0007669"/>
    <property type="project" value="UniProtKB-UniRule"/>
</dbReference>
<dbReference type="InterPro" id="IPR011129">
    <property type="entry name" value="CSD"/>
</dbReference>
<dbReference type="HAMAP" id="MF_01884">
    <property type="entry name" value="Rho"/>
    <property type="match status" value="1"/>
</dbReference>
<evidence type="ECO:0000256" key="3">
    <source>
        <dbReference type="ARBA" id="ARBA00022801"/>
    </source>
</evidence>
<dbReference type="InterPro" id="IPR012340">
    <property type="entry name" value="NA-bd_OB-fold"/>
</dbReference>
<evidence type="ECO:0000256" key="5">
    <source>
        <dbReference type="ARBA" id="ARBA00022840"/>
    </source>
</evidence>
<keyword evidence="4 9" id="KW-0347">Helicase</keyword>
<evidence type="ECO:0000256" key="10">
    <source>
        <dbReference type="NCBIfam" id="TIGR00767"/>
    </source>
</evidence>
<keyword evidence="3 9" id="KW-0378">Hydrolase</keyword>
<dbReference type="EMBL" id="CP016893">
    <property type="protein sequence ID" value="AST57226.1"/>
    <property type="molecule type" value="Genomic_DNA"/>
</dbReference>
<evidence type="ECO:0000256" key="7">
    <source>
        <dbReference type="ARBA" id="ARBA00023015"/>
    </source>
</evidence>
<dbReference type="PANTHER" id="PTHR46425:SF1">
    <property type="entry name" value="TRANSCRIPTION TERMINATION FACTOR RHO"/>
    <property type="match status" value="1"/>
</dbReference>
<dbReference type="InterPro" id="IPR000194">
    <property type="entry name" value="ATPase_F1/V1/A1_a/bsu_nucl-bd"/>
</dbReference>
<keyword evidence="7 9" id="KW-0805">Transcription regulation</keyword>
<dbReference type="Pfam" id="PF07498">
    <property type="entry name" value="Rho_N"/>
    <property type="match status" value="1"/>
</dbReference>
<dbReference type="GO" id="GO:0004386">
    <property type="term" value="F:helicase activity"/>
    <property type="evidence" value="ECO:0007669"/>
    <property type="project" value="UniProtKB-UniRule"/>
</dbReference>
<dbReference type="InterPro" id="IPR003593">
    <property type="entry name" value="AAA+_ATPase"/>
</dbReference>
<keyword evidence="6 9" id="KW-0694">RNA-binding</keyword>
<dbReference type="InterPro" id="IPR036269">
    <property type="entry name" value="Rho_N_sf"/>
</dbReference>
<dbReference type="RefSeq" id="WP_094397124.1">
    <property type="nucleotide sequence ID" value="NZ_CP016893.1"/>
</dbReference>
<name>A0A223HXM2_THETR</name>
<dbReference type="Proteomes" id="UP000214975">
    <property type="component" value="Chromosome"/>
</dbReference>
<reference evidence="14 15" key="1">
    <citation type="submission" date="2016-08" db="EMBL/GenBank/DDBJ databases">
        <title>A novel genetic cassette of butanologenic Thermoanaerobacterium thermosaccharolyticum that directly convert cellulose to butanol.</title>
        <authorList>
            <person name="Li T."/>
            <person name="He J."/>
        </authorList>
    </citation>
    <scope>NUCLEOTIDE SEQUENCE [LARGE SCALE GENOMIC DNA]</scope>
    <source>
        <strain evidence="14 15">TG57</strain>
    </source>
</reference>
<evidence type="ECO:0000256" key="8">
    <source>
        <dbReference type="ARBA" id="ARBA00023163"/>
    </source>
</evidence>
<dbReference type="SUPFAM" id="SSF50249">
    <property type="entry name" value="Nucleic acid-binding proteins"/>
    <property type="match status" value="1"/>
</dbReference>
<dbReference type="Gene3D" id="3.40.50.300">
    <property type="entry name" value="P-loop containing nucleotide triphosphate hydrolases"/>
    <property type="match status" value="1"/>
</dbReference>
<feature type="compositionally biased region" description="Basic and acidic residues" evidence="12">
    <location>
        <begin position="222"/>
        <end position="237"/>
    </location>
</feature>
<feature type="binding site" evidence="9">
    <location>
        <begin position="386"/>
        <end position="391"/>
    </location>
    <ligand>
        <name>ATP</name>
        <dbReference type="ChEBI" id="CHEBI:30616"/>
    </ligand>
</feature>
<dbReference type="GO" id="GO:0006353">
    <property type="term" value="P:DNA-templated transcription termination"/>
    <property type="evidence" value="ECO:0007669"/>
    <property type="project" value="UniProtKB-UniRule"/>
</dbReference>
<dbReference type="Pfam" id="PF07497">
    <property type="entry name" value="Rho_RNA_bind"/>
    <property type="match status" value="1"/>
</dbReference>
<feature type="binding site" evidence="9">
    <location>
        <begin position="398"/>
        <end position="403"/>
    </location>
    <ligand>
        <name>ATP</name>
        <dbReference type="ChEBI" id="CHEBI:30616"/>
    </ligand>
</feature>
<dbReference type="GO" id="GO:0008186">
    <property type="term" value="F:ATP-dependent activity, acting on RNA"/>
    <property type="evidence" value="ECO:0007669"/>
    <property type="project" value="UniProtKB-UniRule"/>
</dbReference>
<proteinExistence type="inferred from homology"/>
<dbReference type="CDD" id="cd04459">
    <property type="entry name" value="Rho_CSD"/>
    <property type="match status" value="1"/>
</dbReference>
<evidence type="ECO:0000256" key="6">
    <source>
        <dbReference type="ARBA" id="ARBA00022884"/>
    </source>
</evidence>
<keyword evidence="8 9" id="KW-0804">Transcription</keyword>
<feature type="region of interest" description="Disordered" evidence="12">
    <location>
        <begin position="41"/>
        <end position="154"/>
    </location>
</feature>
<evidence type="ECO:0000313" key="14">
    <source>
        <dbReference type="EMBL" id="AST57226.1"/>
    </source>
</evidence>
<feature type="region of interest" description="Disordered" evidence="12">
    <location>
        <begin position="203"/>
        <end position="237"/>
    </location>
</feature>
<dbReference type="InterPro" id="IPR027417">
    <property type="entry name" value="P-loop_NTPase"/>
</dbReference>
<sequence>MDFNDLEGKSLAELREIAKRYGIKSITKYRKQELKELIVEKSKQIELDEKIDKENEAKDLHLDETADEKHQGEKGESSNLEVADKKIEPEVSDNESDENIEENVMSGTEAKSDNTSEEESKNAPEDTNETNEKSDLEEKKEEKKTLGKISIPVEELEKSDADYEELRRKLRMRLRSKENITETVQEAKKDIDEALKVKHENEAVEDEENVAEDLGGEDVQEEKEALDKEKGVEDKEKETKKGHSIFIKEGLPLISDVSEPLKELIETQGDVVAEGVLDIMPDGYGFLRVENFIQGNKDIYISQSQIRRFGLKVGDKVKGITRIPREGEKYSAILYVESINGESPDLAKKRIPFDELTPIFPDEKLKLETIPTELAMRLVDIIAPIGKGQRGMIVAPPKAGKTTLLKKIANSISINHPEVHLIVLLIDERPEEVTDMKRSIKGEVVYSTFDELPEHHTKVAEMVLEYAKRLVEYGKDVVILMDSITRLARAYNLVTPPSGRTLSGGLDPSALHPPKRFFGAARNIEEGGSLTILATALIETGSRMDDVIFEEFKGTGNMELHLDRKLQERRIFPAIDIYKSGTRKEELLLSQKELEAMWMIRKAMSSIAPNEVTEVLIDRLMRTRTNAEFIEAIRSQLYKS</sequence>
<keyword evidence="5 9" id="KW-0067">ATP-binding</keyword>
<dbReference type="Gene3D" id="1.10.720.10">
    <property type="match status" value="1"/>
</dbReference>
<evidence type="ECO:0000256" key="1">
    <source>
        <dbReference type="ARBA" id="ARBA00022472"/>
    </source>
</evidence>
<dbReference type="NCBIfam" id="NF006886">
    <property type="entry name" value="PRK09376.1"/>
    <property type="match status" value="1"/>
</dbReference>
<keyword evidence="2 9" id="KW-0547">Nucleotide-binding</keyword>
<dbReference type="InterPro" id="IPR041703">
    <property type="entry name" value="Rho_factor_ATP-bd"/>
</dbReference>
<comment type="function">
    <text evidence="9">Facilitates transcription termination by a mechanism that involves Rho binding to the nascent RNA, activation of Rho's RNA-dependent ATPase activity, and release of the mRNA from the DNA template.</text>
</comment>
<dbReference type="SUPFAM" id="SSF52540">
    <property type="entry name" value="P-loop containing nucleoside triphosphate hydrolases"/>
    <property type="match status" value="1"/>
</dbReference>
<dbReference type="InterPro" id="IPR011112">
    <property type="entry name" value="Rho-like_N"/>
</dbReference>
<dbReference type="AlphaFoldDB" id="A0A223HXM2"/>
<evidence type="ECO:0000313" key="15">
    <source>
        <dbReference type="Proteomes" id="UP000214975"/>
    </source>
</evidence>
<dbReference type="SUPFAM" id="SSF68912">
    <property type="entry name" value="Rho N-terminal domain-like"/>
    <property type="match status" value="1"/>
</dbReference>
<dbReference type="PROSITE" id="PS51856">
    <property type="entry name" value="RHO_RNA_BD"/>
    <property type="match status" value="1"/>
</dbReference>
<dbReference type="PANTHER" id="PTHR46425">
    <property type="entry name" value="TRANSCRIPTION TERMINATION FACTOR RHO"/>
    <property type="match status" value="1"/>
</dbReference>
<protein>
    <recommendedName>
        <fullName evidence="9 10">Transcription termination factor Rho</fullName>
        <ecNumber evidence="9 10">3.6.4.-</ecNumber>
    </recommendedName>
    <alternativeName>
        <fullName evidence="9">ATP-dependent helicase Rho</fullName>
    </alternativeName>
</protein>
<keyword evidence="1 9" id="KW-0806">Transcription termination</keyword>
<dbReference type="CDD" id="cd01128">
    <property type="entry name" value="rho_factor_C"/>
    <property type="match status" value="1"/>
</dbReference>
<gene>
    <name evidence="9" type="primary">rho</name>
    <name evidence="14" type="ORF">Thert_01122</name>
</gene>
<evidence type="ECO:0000256" key="12">
    <source>
        <dbReference type="SAM" id="MobiDB-lite"/>
    </source>
</evidence>
<dbReference type="Pfam" id="PF00006">
    <property type="entry name" value="ATP-synt_ab"/>
    <property type="match status" value="1"/>
</dbReference>
<feature type="compositionally biased region" description="Acidic residues" evidence="12">
    <location>
        <begin position="90"/>
        <end position="101"/>
    </location>
</feature>
<dbReference type="SMART" id="SM00382">
    <property type="entry name" value="AAA"/>
    <property type="match status" value="1"/>
</dbReference>
<comment type="subunit">
    <text evidence="9">Homohexamer. The homohexamer assembles into an open ring structure.</text>
</comment>
<feature type="compositionally biased region" description="Acidic residues" evidence="12">
    <location>
        <begin position="203"/>
        <end position="221"/>
    </location>
</feature>
<dbReference type="SMART" id="SM00959">
    <property type="entry name" value="Rho_N"/>
    <property type="match status" value="1"/>
</dbReference>
<dbReference type="Gene3D" id="2.40.50.140">
    <property type="entry name" value="Nucleic acid-binding proteins"/>
    <property type="match status" value="1"/>
</dbReference>
<dbReference type="InterPro" id="IPR004665">
    <property type="entry name" value="Term_rho"/>
</dbReference>
<dbReference type="GO" id="GO:0016787">
    <property type="term" value="F:hydrolase activity"/>
    <property type="evidence" value="ECO:0007669"/>
    <property type="project" value="UniProtKB-KW"/>
</dbReference>
<feature type="binding site" evidence="9">
    <location>
        <position position="429"/>
    </location>
    <ligand>
        <name>ATP</name>
        <dbReference type="ChEBI" id="CHEBI:30616"/>
    </ligand>
</feature>
<feature type="domain" description="Rho RNA-BD" evidence="13">
    <location>
        <begin position="270"/>
        <end position="343"/>
    </location>
</feature>
<evidence type="ECO:0000259" key="13">
    <source>
        <dbReference type="PROSITE" id="PS51856"/>
    </source>
</evidence>